<name>A0A0N1H371_9EURO</name>
<dbReference type="VEuPathDB" id="FungiDB:AB675_5178"/>
<keyword evidence="4" id="KW-1185">Reference proteome</keyword>
<evidence type="ECO:0000313" key="3">
    <source>
        <dbReference type="EMBL" id="KPI39364.1"/>
    </source>
</evidence>
<dbReference type="AlphaFoldDB" id="A0A0N1H371"/>
<comment type="caution">
    <text evidence="3">The sequence shown here is derived from an EMBL/GenBank/DDBJ whole genome shotgun (WGS) entry which is preliminary data.</text>
</comment>
<gene>
    <name evidence="3" type="ORF">AB675_5178</name>
</gene>
<sequence length="364" mass="36755">MKSVVALASLLPLLASAAPTPQGTVAVPAFTKGQIIGITQQLNREDTANTTGNAIVEAAVTLPGPAGQTGPWCAGFSDDKAQNVVKSINNKLDGIFNSERTASYGDVPVVIASYWCAATRLEVEQFVAKIGPFAPKPDTGAAPAISNPAASATTTTTTTASAATATATASLLPKGTKLTITQQLDRQDTANTVDGLILGTTPTNPGNVAVEAAVNEVGPWCAGFSDAKAQNVVKSINEKKDGIFNSVRPASYGNTPVPIGSYWCANTRLEVEQFVAKVGPFAPKPAAGADTGAVASPVGSAPAAGITSPPVLGAGKVSAPVTVTVTVTAPASCDQQQGPWSKQGGWKGQQNGGNLMDMLAGGSN</sequence>
<evidence type="ECO:0000256" key="1">
    <source>
        <dbReference type="SAM" id="MobiDB-lite"/>
    </source>
</evidence>
<dbReference type="GeneID" id="28737248"/>
<dbReference type="Proteomes" id="UP000038010">
    <property type="component" value="Unassembled WGS sequence"/>
</dbReference>
<evidence type="ECO:0000256" key="2">
    <source>
        <dbReference type="SAM" id="SignalP"/>
    </source>
</evidence>
<feature type="signal peptide" evidence="2">
    <location>
        <begin position="1"/>
        <end position="17"/>
    </location>
</feature>
<protein>
    <submittedName>
        <fullName evidence="3">Uncharacterized protein</fullName>
    </submittedName>
</protein>
<feature type="region of interest" description="Disordered" evidence="1">
    <location>
        <begin position="333"/>
        <end position="364"/>
    </location>
</feature>
<proteinExistence type="predicted"/>
<dbReference type="EMBL" id="LFJN01000015">
    <property type="protein sequence ID" value="KPI39364.1"/>
    <property type="molecule type" value="Genomic_DNA"/>
</dbReference>
<organism evidence="3 4">
    <name type="scientific">Cyphellophora attinorum</name>
    <dbReference type="NCBI Taxonomy" id="1664694"/>
    <lineage>
        <taxon>Eukaryota</taxon>
        <taxon>Fungi</taxon>
        <taxon>Dikarya</taxon>
        <taxon>Ascomycota</taxon>
        <taxon>Pezizomycotina</taxon>
        <taxon>Eurotiomycetes</taxon>
        <taxon>Chaetothyriomycetidae</taxon>
        <taxon>Chaetothyriales</taxon>
        <taxon>Cyphellophoraceae</taxon>
        <taxon>Cyphellophora</taxon>
    </lineage>
</organism>
<evidence type="ECO:0000313" key="4">
    <source>
        <dbReference type="Proteomes" id="UP000038010"/>
    </source>
</evidence>
<dbReference type="RefSeq" id="XP_017999327.1">
    <property type="nucleotide sequence ID" value="XM_018145368.1"/>
</dbReference>
<reference evidence="3 4" key="1">
    <citation type="submission" date="2015-06" db="EMBL/GenBank/DDBJ databases">
        <title>Draft genome of the ant-associated black yeast Phialophora attae CBS 131958.</title>
        <authorList>
            <person name="Moreno L.F."/>
            <person name="Stielow B.J."/>
            <person name="de Hoog S."/>
            <person name="Vicente V.A."/>
            <person name="Weiss V.A."/>
            <person name="de Vries M."/>
            <person name="Cruz L.M."/>
            <person name="Souza E.M."/>
        </authorList>
    </citation>
    <scope>NUCLEOTIDE SEQUENCE [LARGE SCALE GENOMIC DNA]</scope>
    <source>
        <strain evidence="3 4">CBS 131958</strain>
    </source>
</reference>
<keyword evidence="2" id="KW-0732">Signal</keyword>
<feature type="compositionally biased region" description="Low complexity" evidence="1">
    <location>
        <begin position="333"/>
        <end position="344"/>
    </location>
</feature>
<accession>A0A0N1H371</accession>
<feature type="chain" id="PRO_5005872960" evidence="2">
    <location>
        <begin position="18"/>
        <end position="364"/>
    </location>
</feature>